<dbReference type="Pfam" id="PF06463">
    <property type="entry name" value="Mob_synth_C"/>
    <property type="match status" value="1"/>
</dbReference>
<dbReference type="InterPro" id="IPR013483">
    <property type="entry name" value="MoaA"/>
</dbReference>
<feature type="binding site" evidence="10">
    <location>
        <position position="158"/>
    </location>
    <ligand>
        <name>GTP</name>
        <dbReference type="ChEBI" id="CHEBI:37565"/>
    </ligand>
</feature>
<evidence type="ECO:0000256" key="1">
    <source>
        <dbReference type="ARBA" id="ARBA00022485"/>
    </source>
</evidence>
<feature type="binding site" evidence="10">
    <location>
        <position position="31"/>
    </location>
    <ligand>
        <name>[4Fe-4S] cluster</name>
        <dbReference type="ChEBI" id="CHEBI:49883"/>
        <label>1</label>
        <note>4Fe-4S-S-AdoMet</note>
    </ligand>
</feature>
<feature type="binding site" evidence="10">
    <location>
        <position position="17"/>
    </location>
    <ligand>
        <name>GTP</name>
        <dbReference type="ChEBI" id="CHEBI:37565"/>
    </ligand>
</feature>
<dbReference type="InterPro" id="IPR013785">
    <property type="entry name" value="Aldolase_TIM"/>
</dbReference>
<dbReference type="Pfam" id="PF04055">
    <property type="entry name" value="Radical_SAM"/>
    <property type="match status" value="1"/>
</dbReference>
<comment type="subunit">
    <text evidence="10">Monomer and homodimer.</text>
</comment>
<feature type="binding site" evidence="10">
    <location>
        <position position="71"/>
    </location>
    <ligand>
        <name>S-adenosyl-L-methionine</name>
        <dbReference type="ChEBI" id="CHEBI:59789"/>
    </ligand>
</feature>
<dbReference type="InterPro" id="IPR058240">
    <property type="entry name" value="rSAM_sf"/>
</dbReference>
<evidence type="ECO:0000313" key="13">
    <source>
        <dbReference type="Proteomes" id="UP000002572"/>
    </source>
</evidence>
<dbReference type="PROSITE" id="PS51918">
    <property type="entry name" value="RADICAL_SAM"/>
    <property type="match status" value="1"/>
</dbReference>
<evidence type="ECO:0000256" key="4">
    <source>
        <dbReference type="ARBA" id="ARBA00022741"/>
    </source>
</evidence>
<feature type="binding site" evidence="10">
    <location>
        <position position="67"/>
    </location>
    <ligand>
        <name>GTP</name>
        <dbReference type="ChEBI" id="CHEBI:37565"/>
    </ligand>
</feature>
<feature type="binding site" evidence="10">
    <location>
        <position position="121"/>
    </location>
    <ligand>
        <name>S-adenosyl-L-methionine</name>
        <dbReference type="ChEBI" id="CHEBI:59789"/>
    </ligand>
</feature>
<evidence type="ECO:0000256" key="7">
    <source>
        <dbReference type="ARBA" id="ARBA00023134"/>
    </source>
</evidence>
<feature type="binding site" evidence="10">
    <location>
        <position position="97"/>
    </location>
    <ligand>
        <name>GTP</name>
        <dbReference type="ChEBI" id="CHEBI:37565"/>
    </ligand>
</feature>
<comment type="function">
    <text evidence="10">Catalyzes the cyclization of GTP to (8S)-3',8-cyclo-7,8-dihydroguanosine 5'-triphosphate.</text>
</comment>
<feature type="binding site" evidence="10">
    <location>
        <position position="272"/>
    </location>
    <ligand>
        <name>[4Fe-4S] cluster</name>
        <dbReference type="ChEBI" id="CHEBI:49883"/>
        <label>2</label>
        <note>4Fe-4S-substrate</note>
    </ligand>
</feature>
<keyword evidence="1 10" id="KW-0004">4Fe-4S</keyword>
<comment type="similarity">
    <text evidence="10">Belongs to the radical SAM superfamily. MoaA family.</text>
</comment>
<feature type="binding site" evidence="10">
    <location>
        <position position="28"/>
    </location>
    <ligand>
        <name>[4Fe-4S] cluster</name>
        <dbReference type="ChEBI" id="CHEBI:49883"/>
        <label>1</label>
        <note>4Fe-4S-S-AdoMet</note>
    </ligand>
</feature>
<keyword evidence="4 10" id="KW-0547">Nucleotide-binding</keyword>
<feature type="binding site" evidence="10">
    <location>
        <begin position="260"/>
        <end position="262"/>
    </location>
    <ligand>
        <name>GTP</name>
        <dbReference type="ChEBI" id="CHEBI:37565"/>
    </ligand>
</feature>
<dbReference type="HAMAP" id="MF_01225_B">
    <property type="entry name" value="MoaA_B"/>
    <property type="match status" value="1"/>
</dbReference>
<dbReference type="SFLD" id="SFLDG01383">
    <property type="entry name" value="cyclic_pyranopterin_phosphate"/>
    <property type="match status" value="1"/>
</dbReference>
<keyword evidence="3 10" id="KW-0479">Metal-binding</keyword>
<dbReference type="InParanoid" id="E6W5C5"/>
<dbReference type="NCBIfam" id="NF001199">
    <property type="entry name" value="PRK00164.2-1"/>
    <property type="match status" value="1"/>
</dbReference>
<protein>
    <recommendedName>
        <fullName evidence="10">GTP 3',8-cyclase</fullName>
        <ecNumber evidence="10">4.1.99.22</ecNumber>
    </recommendedName>
    <alternativeName>
        <fullName evidence="10">Molybdenum cofactor biosynthesis protein A</fullName>
    </alternativeName>
</protein>
<dbReference type="HOGENOM" id="CLU_009273_0_1_0"/>
<dbReference type="EMBL" id="CP002432">
    <property type="protein sequence ID" value="ADU64856.1"/>
    <property type="molecule type" value="Genomic_DNA"/>
</dbReference>
<dbReference type="FunCoup" id="E6W5C5">
    <property type="interactions" value="385"/>
</dbReference>
<evidence type="ECO:0000256" key="2">
    <source>
        <dbReference type="ARBA" id="ARBA00022691"/>
    </source>
</evidence>
<name>E6W5C5_DESIS</name>
<dbReference type="CDD" id="cd21117">
    <property type="entry name" value="Twitch_MoaA"/>
    <property type="match status" value="1"/>
</dbReference>
<keyword evidence="5 10" id="KW-0408">Iron</keyword>
<keyword evidence="13" id="KW-1185">Reference proteome</keyword>
<dbReference type="GO" id="GO:0005525">
    <property type="term" value="F:GTP binding"/>
    <property type="evidence" value="ECO:0007669"/>
    <property type="project" value="UniProtKB-UniRule"/>
</dbReference>
<dbReference type="SUPFAM" id="SSF102114">
    <property type="entry name" value="Radical SAM enzymes"/>
    <property type="match status" value="1"/>
</dbReference>
<dbReference type="KEGG" id="din:Selin_0097"/>
<dbReference type="STRING" id="653733.Selin_0097"/>
<dbReference type="CDD" id="cd01335">
    <property type="entry name" value="Radical_SAM"/>
    <property type="match status" value="1"/>
</dbReference>
<feature type="binding site" evidence="10">
    <location>
        <position position="255"/>
    </location>
    <ligand>
        <name>[4Fe-4S] cluster</name>
        <dbReference type="ChEBI" id="CHEBI:49883"/>
        <label>2</label>
        <note>4Fe-4S-substrate</note>
    </ligand>
</feature>
<evidence type="ECO:0000256" key="5">
    <source>
        <dbReference type="ARBA" id="ARBA00023004"/>
    </source>
</evidence>
<dbReference type="GO" id="GO:1904047">
    <property type="term" value="F:S-adenosyl-L-methionine binding"/>
    <property type="evidence" value="ECO:0007669"/>
    <property type="project" value="UniProtKB-UniRule"/>
</dbReference>
<comment type="cofactor">
    <cofactor evidence="10">
        <name>[4Fe-4S] cluster</name>
        <dbReference type="ChEBI" id="CHEBI:49883"/>
    </cofactor>
    <text evidence="10">Binds 2 [4Fe-4S] clusters. Binds 1 [4Fe-4S] cluster coordinated with 3 cysteines and an exchangeable S-adenosyl-L-methionine and 1 [4Fe-4S] cluster coordinated with 3 cysteines and the GTP-derived substrate.</text>
</comment>
<comment type="catalytic activity">
    <reaction evidence="10">
        <text>GTP + AH2 + S-adenosyl-L-methionine = (8S)-3',8-cyclo-7,8-dihydroguanosine 5'-triphosphate + 5'-deoxyadenosine + L-methionine + A + H(+)</text>
        <dbReference type="Rhea" id="RHEA:49576"/>
        <dbReference type="ChEBI" id="CHEBI:13193"/>
        <dbReference type="ChEBI" id="CHEBI:15378"/>
        <dbReference type="ChEBI" id="CHEBI:17319"/>
        <dbReference type="ChEBI" id="CHEBI:17499"/>
        <dbReference type="ChEBI" id="CHEBI:37565"/>
        <dbReference type="ChEBI" id="CHEBI:57844"/>
        <dbReference type="ChEBI" id="CHEBI:59789"/>
        <dbReference type="ChEBI" id="CHEBI:131766"/>
        <dbReference type="EC" id="4.1.99.22"/>
    </reaction>
</comment>
<feature type="domain" description="Radical SAM core" evidence="11">
    <location>
        <begin position="8"/>
        <end position="222"/>
    </location>
</feature>
<evidence type="ECO:0000259" key="11">
    <source>
        <dbReference type="PROSITE" id="PS51918"/>
    </source>
</evidence>
<dbReference type="GO" id="GO:0051539">
    <property type="term" value="F:4 iron, 4 sulfur cluster binding"/>
    <property type="evidence" value="ECO:0007669"/>
    <property type="project" value="UniProtKB-UniRule"/>
</dbReference>
<evidence type="ECO:0000256" key="9">
    <source>
        <dbReference type="ARBA" id="ARBA00023239"/>
    </source>
</evidence>
<evidence type="ECO:0000313" key="12">
    <source>
        <dbReference type="EMBL" id="ADU64856.1"/>
    </source>
</evidence>
<evidence type="ECO:0000256" key="3">
    <source>
        <dbReference type="ARBA" id="ARBA00022723"/>
    </source>
</evidence>
<dbReference type="AlphaFoldDB" id="E6W5C5"/>
<reference evidence="12 13" key="1">
    <citation type="submission" date="2010-12" db="EMBL/GenBank/DDBJ databases">
        <title>Complete sequence of Desulfurispirillum indicum S5.</title>
        <authorList>
            <consortium name="US DOE Joint Genome Institute"/>
            <person name="Lucas S."/>
            <person name="Copeland A."/>
            <person name="Lapidus A."/>
            <person name="Cheng J.-F."/>
            <person name="Goodwin L."/>
            <person name="Pitluck S."/>
            <person name="Chertkov O."/>
            <person name="Held B."/>
            <person name="Detter J.C."/>
            <person name="Han C."/>
            <person name="Tapia R."/>
            <person name="Land M."/>
            <person name="Hauser L."/>
            <person name="Kyrpides N."/>
            <person name="Ivanova N."/>
            <person name="Mikhailova N."/>
            <person name="Haggblom M."/>
            <person name="Rauschenbach I."/>
            <person name="Bini E."/>
            <person name="Woyke T."/>
        </authorList>
    </citation>
    <scope>NUCLEOTIDE SEQUENCE [LARGE SCALE GENOMIC DNA]</scope>
    <source>
        <strain evidence="13">ATCC BAA-1389 / DSM 22839 / S5</strain>
    </source>
</reference>
<dbReference type="PANTHER" id="PTHR22960">
    <property type="entry name" value="MOLYBDOPTERIN COFACTOR SYNTHESIS PROTEIN A"/>
    <property type="match status" value="1"/>
</dbReference>
<keyword evidence="2 10" id="KW-0949">S-adenosyl-L-methionine</keyword>
<dbReference type="InterPro" id="IPR040064">
    <property type="entry name" value="MoaA-like"/>
</dbReference>
<keyword evidence="6 10" id="KW-0411">Iron-sulfur</keyword>
<proteinExistence type="inferred from homology"/>
<keyword evidence="9 10" id="KW-0456">Lyase</keyword>
<dbReference type="InterPro" id="IPR010505">
    <property type="entry name" value="MoaA_twitch"/>
</dbReference>
<feature type="binding site" evidence="10">
    <location>
        <position position="192"/>
    </location>
    <ligand>
        <name>S-adenosyl-L-methionine</name>
        <dbReference type="ChEBI" id="CHEBI:59789"/>
    </ligand>
</feature>
<dbReference type="SMART" id="SM00729">
    <property type="entry name" value="Elp3"/>
    <property type="match status" value="1"/>
</dbReference>
<dbReference type="GO" id="GO:0061798">
    <property type="term" value="F:GTP 3',8'-cyclase activity"/>
    <property type="evidence" value="ECO:0007669"/>
    <property type="project" value="UniProtKB-UniRule"/>
</dbReference>
<dbReference type="GO" id="GO:0061799">
    <property type="term" value="F:cyclic pyranopterin monophosphate synthase activity"/>
    <property type="evidence" value="ECO:0007669"/>
    <property type="project" value="TreeGrafter"/>
</dbReference>
<dbReference type="NCBIfam" id="TIGR02666">
    <property type="entry name" value="moaA"/>
    <property type="match status" value="1"/>
</dbReference>
<dbReference type="Proteomes" id="UP000002572">
    <property type="component" value="Chromosome"/>
</dbReference>
<dbReference type="InterPro" id="IPR007197">
    <property type="entry name" value="rSAM"/>
</dbReference>
<keyword evidence="7 10" id="KW-0342">GTP-binding</keyword>
<keyword evidence="8 10" id="KW-0501">Molybdenum cofactor biosynthesis</keyword>
<accession>E6W5C5</accession>
<dbReference type="RefSeq" id="WP_013504745.1">
    <property type="nucleotide sequence ID" value="NC_014836.1"/>
</dbReference>
<comment type="pathway">
    <text evidence="10">Cofactor biosynthesis; molybdopterin biosynthesis.</text>
</comment>
<dbReference type="SFLD" id="SFLDG01386">
    <property type="entry name" value="main_SPASM_domain-containing"/>
    <property type="match status" value="1"/>
</dbReference>
<dbReference type="Gene3D" id="3.20.20.70">
    <property type="entry name" value="Aldolase class I"/>
    <property type="match status" value="1"/>
</dbReference>
<dbReference type="EC" id="4.1.99.22" evidence="10"/>
<feature type="binding site" evidence="10">
    <location>
        <position position="24"/>
    </location>
    <ligand>
        <name>[4Fe-4S] cluster</name>
        <dbReference type="ChEBI" id="CHEBI:49883"/>
        <label>1</label>
        <note>4Fe-4S-S-AdoMet</note>
    </ligand>
</feature>
<feature type="binding site" evidence="10">
    <location>
        <position position="30"/>
    </location>
    <ligand>
        <name>S-adenosyl-L-methionine</name>
        <dbReference type="ChEBI" id="CHEBI:59789"/>
    </ligand>
</feature>
<feature type="binding site" evidence="10">
    <location>
        <position position="258"/>
    </location>
    <ligand>
        <name>[4Fe-4S] cluster</name>
        <dbReference type="ChEBI" id="CHEBI:49883"/>
        <label>2</label>
        <note>4Fe-4S-substrate</note>
    </ligand>
</feature>
<dbReference type="SFLD" id="SFLDS00029">
    <property type="entry name" value="Radical_SAM"/>
    <property type="match status" value="1"/>
</dbReference>
<evidence type="ECO:0000256" key="8">
    <source>
        <dbReference type="ARBA" id="ARBA00023150"/>
    </source>
</evidence>
<dbReference type="InterPro" id="IPR006638">
    <property type="entry name" value="Elp3/MiaA/NifB-like_rSAM"/>
</dbReference>
<gene>
    <name evidence="10" type="primary">moaA</name>
    <name evidence="12" type="ordered locus">Selin_0097</name>
</gene>
<dbReference type="UniPathway" id="UPA00344"/>
<dbReference type="GO" id="GO:0006777">
    <property type="term" value="P:Mo-molybdopterin cofactor biosynthetic process"/>
    <property type="evidence" value="ECO:0007669"/>
    <property type="project" value="UniProtKB-UniRule"/>
</dbReference>
<organism evidence="12 13">
    <name type="scientific">Desulfurispirillum indicum (strain ATCC BAA-1389 / DSM 22839 / S5)</name>
    <dbReference type="NCBI Taxonomy" id="653733"/>
    <lineage>
        <taxon>Bacteria</taxon>
        <taxon>Pseudomonadati</taxon>
        <taxon>Chrysiogenota</taxon>
        <taxon>Chrysiogenia</taxon>
        <taxon>Chrysiogenales</taxon>
        <taxon>Chrysiogenaceae</taxon>
        <taxon>Desulfurispirillum</taxon>
    </lineage>
</organism>
<dbReference type="eggNOG" id="COG2896">
    <property type="taxonomic scope" value="Bacteria"/>
</dbReference>
<dbReference type="InterPro" id="IPR050105">
    <property type="entry name" value="MoCo_biosynth_MoaA/MoaC"/>
</dbReference>
<dbReference type="PANTHER" id="PTHR22960:SF0">
    <property type="entry name" value="MOLYBDENUM COFACTOR BIOSYNTHESIS PROTEIN 1"/>
    <property type="match status" value="1"/>
</dbReference>
<sequence length="325" mass="36445">MTQQLLDSQGNPITYVRISVTDRCNLKCFYCVPEDGICHATKDQLLTPEEIIRVLNLLHGLGVSKVRITGGEPLARRGIGKLIRQISAIGFSDIAMTTNGVLLPRFAGLLRECGLKRVNISLDSLHPERFASITGVDSFEQVWKGIQAAQENGLVPIKINAVAIRGINDDEIADFVALTEHEDISVRFIEYMPVGIRDRYNTDQLVSVAEMLSQVKNRFSIEPLDQERYSTARMFRIVGGRGTFGFISPMTEHFCHTCNRLRITADGKIKTCLFSKQEHDFLPMLRQQNCSDAELRAYFLQVAGGKVTEIDDMYRGSRNMTRIGG</sequence>
<dbReference type="SFLD" id="SFLDG01067">
    <property type="entry name" value="SPASM/twitch_domain_containing"/>
    <property type="match status" value="1"/>
</dbReference>
<dbReference type="GO" id="GO:0046872">
    <property type="term" value="F:metal ion binding"/>
    <property type="evidence" value="ECO:0007669"/>
    <property type="project" value="UniProtKB-KW"/>
</dbReference>
<evidence type="ECO:0000256" key="6">
    <source>
        <dbReference type="ARBA" id="ARBA00023014"/>
    </source>
</evidence>
<evidence type="ECO:0000256" key="10">
    <source>
        <dbReference type="HAMAP-Rule" id="MF_01225"/>
    </source>
</evidence>